<dbReference type="VEuPathDB" id="FungiDB:EYZ11_013041"/>
<evidence type="ECO:0000313" key="1">
    <source>
        <dbReference type="EMBL" id="KAA8645835.1"/>
    </source>
</evidence>
<dbReference type="AlphaFoldDB" id="A0A4S3IYR4"/>
<evidence type="ECO:0000313" key="4">
    <source>
        <dbReference type="Proteomes" id="UP000324241"/>
    </source>
</evidence>
<protein>
    <submittedName>
        <fullName evidence="2">Uncharacterized protein</fullName>
    </submittedName>
</protein>
<gene>
    <name evidence="1" type="ORF">ATNIH1004_007256</name>
    <name evidence="2" type="ORF">EYZ11_013041</name>
</gene>
<dbReference type="GeneID" id="54329958"/>
<dbReference type="STRING" id="1220188.A0A4S3IYR4"/>
<dbReference type="Proteomes" id="UP000324241">
    <property type="component" value="Unassembled WGS sequence"/>
</dbReference>
<dbReference type="RefSeq" id="XP_033425196.1">
    <property type="nucleotide sequence ID" value="XM_033571881.1"/>
</dbReference>
<reference evidence="1 4" key="2">
    <citation type="submission" date="2019-08" db="EMBL/GenBank/DDBJ databases">
        <title>The genome sequence of a newly discovered highly antifungal drug resistant Aspergillus species, Aspergillus tanneri NIH 1004.</title>
        <authorList>
            <person name="Mounaud S."/>
            <person name="Singh I."/>
            <person name="Joardar V."/>
            <person name="Pakala S."/>
            <person name="Pakala S."/>
            <person name="Venepally P."/>
            <person name="Chung J.K."/>
            <person name="Losada L."/>
            <person name="Nierman W.C."/>
        </authorList>
    </citation>
    <scope>NUCLEOTIDE SEQUENCE [LARGE SCALE GENOMIC DNA]</scope>
    <source>
        <strain evidence="1 4">NIH1004</strain>
    </source>
</reference>
<dbReference type="OrthoDB" id="4662630at2759"/>
<name>A0A4S3IYR4_9EURO</name>
<proteinExistence type="predicted"/>
<dbReference type="Proteomes" id="UP000308092">
    <property type="component" value="Unassembled WGS sequence"/>
</dbReference>
<comment type="caution">
    <text evidence="2">The sequence shown here is derived from an EMBL/GenBank/DDBJ whole genome shotgun (WGS) entry which is preliminary data.</text>
</comment>
<evidence type="ECO:0000313" key="3">
    <source>
        <dbReference type="Proteomes" id="UP000308092"/>
    </source>
</evidence>
<keyword evidence="3" id="KW-1185">Reference proteome</keyword>
<dbReference type="EMBL" id="SOSA01001168">
    <property type="protein sequence ID" value="THC87513.1"/>
    <property type="molecule type" value="Genomic_DNA"/>
</dbReference>
<dbReference type="EMBL" id="QUQM01000007">
    <property type="protein sequence ID" value="KAA8645835.1"/>
    <property type="molecule type" value="Genomic_DNA"/>
</dbReference>
<organism evidence="2 3">
    <name type="scientific">Aspergillus tanneri</name>
    <dbReference type="NCBI Taxonomy" id="1220188"/>
    <lineage>
        <taxon>Eukaryota</taxon>
        <taxon>Fungi</taxon>
        <taxon>Dikarya</taxon>
        <taxon>Ascomycota</taxon>
        <taxon>Pezizomycotina</taxon>
        <taxon>Eurotiomycetes</taxon>
        <taxon>Eurotiomycetidae</taxon>
        <taxon>Eurotiales</taxon>
        <taxon>Aspergillaceae</taxon>
        <taxon>Aspergillus</taxon>
        <taxon>Aspergillus subgen. Circumdati</taxon>
    </lineage>
</organism>
<sequence>MRCSWHRATLSADKKFFSCCLAGQRLVGSPDTAFDCCAAGHDLAGSADVGFRCCPTGYSFDGQLCKQLCQNGKQLVNGKCVCPDGQVEGLDGECETLTCDSGLQTGKCYTFKSEQGYTLGVHRNGNFWAAPDSIDNRWSKLQLCKDQACIPGLAVNPSDGIFIVTCTVTSAPALMAVGG</sequence>
<accession>A0A4S3IYR4</accession>
<reference evidence="2 3" key="1">
    <citation type="submission" date="2019-03" db="EMBL/GenBank/DDBJ databases">
        <title>The genome sequence of a newly discovered highly antifungal drug resistant Aspergillus species, Aspergillus tanneri NIH 1004.</title>
        <authorList>
            <person name="Mounaud S."/>
            <person name="Singh I."/>
            <person name="Joardar V."/>
            <person name="Pakala S."/>
            <person name="Pakala S."/>
            <person name="Venepally P."/>
            <person name="Hoover J."/>
            <person name="Nierman W."/>
            <person name="Chung J."/>
            <person name="Losada L."/>
        </authorList>
    </citation>
    <scope>NUCLEOTIDE SEQUENCE [LARGE SCALE GENOMIC DNA]</scope>
    <source>
        <strain evidence="2 3">NIH1004</strain>
    </source>
</reference>
<evidence type="ECO:0000313" key="2">
    <source>
        <dbReference type="EMBL" id="THC87513.1"/>
    </source>
</evidence>